<dbReference type="EMBL" id="JBHTNU010000006">
    <property type="protein sequence ID" value="MFD1426863.1"/>
    <property type="molecule type" value="Genomic_DNA"/>
</dbReference>
<dbReference type="Pfam" id="PF01695">
    <property type="entry name" value="IstB_IS21"/>
    <property type="match status" value="1"/>
</dbReference>
<sequence length="151" mass="17448">MRNAERVRVANQHNSFGLGKTHLQVAIAKELIHQQIPVLILSDVTFMEDLAQARTAKDGSGDFRKMIHTAFHASVLIWDDLGKSHISDFNQRMYYRIINERYKAKRPILYSSNEDENTLEEKIGIAAASRLFESSRWIVSVEGRDYRQPEE</sequence>
<gene>
    <name evidence="2" type="ORF">ACFQ4Y_07920</name>
</gene>
<keyword evidence="2" id="KW-0547">Nucleotide-binding</keyword>
<evidence type="ECO:0000313" key="2">
    <source>
        <dbReference type="EMBL" id="MFD1426863.1"/>
    </source>
</evidence>
<proteinExistence type="predicted"/>
<accession>A0ABW4CAF0</accession>
<evidence type="ECO:0000259" key="1">
    <source>
        <dbReference type="Pfam" id="PF01695"/>
    </source>
</evidence>
<reference evidence="3" key="1">
    <citation type="journal article" date="2019" name="Int. J. Syst. Evol. Microbiol.">
        <title>The Global Catalogue of Microorganisms (GCM) 10K type strain sequencing project: providing services to taxonomists for standard genome sequencing and annotation.</title>
        <authorList>
            <consortium name="The Broad Institute Genomics Platform"/>
            <consortium name="The Broad Institute Genome Sequencing Center for Infectious Disease"/>
            <person name="Wu L."/>
            <person name="Ma J."/>
        </authorList>
    </citation>
    <scope>NUCLEOTIDE SEQUENCE [LARGE SCALE GENOMIC DNA]</scope>
    <source>
        <strain evidence="3">S1</strain>
    </source>
</reference>
<evidence type="ECO:0000313" key="3">
    <source>
        <dbReference type="Proteomes" id="UP001597282"/>
    </source>
</evidence>
<organism evidence="2 3">
    <name type="scientific">Kroppenstedtia sanguinis</name>
    <dbReference type="NCBI Taxonomy" id="1380684"/>
    <lineage>
        <taxon>Bacteria</taxon>
        <taxon>Bacillati</taxon>
        <taxon>Bacillota</taxon>
        <taxon>Bacilli</taxon>
        <taxon>Bacillales</taxon>
        <taxon>Thermoactinomycetaceae</taxon>
        <taxon>Kroppenstedtia</taxon>
    </lineage>
</organism>
<keyword evidence="2" id="KW-0067">ATP-binding</keyword>
<keyword evidence="3" id="KW-1185">Reference proteome</keyword>
<name>A0ABW4CAF0_9BACL</name>
<comment type="caution">
    <text evidence="2">The sequence shown here is derived from an EMBL/GenBank/DDBJ whole genome shotgun (WGS) entry which is preliminary data.</text>
</comment>
<dbReference type="Proteomes" id="UP001597282">
    <property type="component" value="Unassembled WGS sequence"/>
</dbReference>
<protein>
    <submittedName>
        <fullName evidence="2">ATP-binding protein</fullName>
    </submittedName>
</protein>
<dbReference type="InterPro" id="IPR027417">
    <property type="entry name" value="P-loop_NTPase"/>
</dbReference>
<feature type="domain" description="IstB-like ATP-binding" evidence="1">
    <location>
        <begin position="17"/>
        <end position="147"/>
    </location>
</feature>
<dbReference type="InterPro" id="IPR002611">
    <property type="entry name" value="IstB_ATP-bd"/>
</dbReference>
<dbReference type="PANTHER" id="PTHR30050:SF4">
    <property type="entry name" value="ATP-BINDING PROTEIN RV3427C IN INSERTION SEQUENCE-RELATED"/>
    <property type="match status" value="1"/>
</dbReference>
<dbReference type="SUPFAM" id="SSF52540">
    <property type="entry name" value="P-loop containing nucleoside triphosphate hydrolases"/>
    <property type="match status" value="1"/>
</dbReference>
<dbReference type="GO" id="GO:0005524">
    <property type="term" value="F:ATP binding"/>
    <property type="evidence" value="ECO:0007669"/>
    <property type="project" value="UniProtKB-KW"/>
</dbReference>
<dbReference type="Gene3D" id="3.40.50.300">
    <property type="entry name" value="P-loop containing nucleotide triphosphate hydrolases"/>
    <property type="match status" value="1"/>
</dbReference>
<dbReference type="PANTHER" id="PTHR30050">
    <property type="entry name" value="CHROMOSOMAL REPLICATION INITIATOR PROTEIN DNAA"/>
    <property type="match status" value="1"/>
</dbReference>